<evidence type="ECO:0000259" key="2">
    <source>
        <dbReference type="Pfam" id="PF13649"/>
    </source>
</evidence>
<dbReference type="Pfam" id="PF13649">
    <property type="entry name" value="Methyltransf_25"/>
    <property type="match status" value="1"/>
</dbReference>
<keyword evidence="3" id="KW-0808">Transferase</keyword>
<dbReference type="InterPro" id="IPR029063">
    <property type="entry name" value="SAM-dependent_MTases_sf"/>
</dbReference>
<dbReference type="SUPFAM" id="SSF53335">
    <property type="entry name" value="S-adenosyl-L-methionine-dependent methyltransferases"/>
    <property type="match status" value="1"/>
</dbReference>
<accession>A0ABV9FUB5</accession>
<name>A0ABV9FUB5_9NOCA</name>
<evidence type="ECO:0000256" key="1">
    <source>
        <dbReference type="SAM" id="MobiDB-lite"/>
    </source>
</evidence>
<dbReference type="EMBL" id="JBHSFO010000004">
    <property type="protein sequence ID" value="MFC4604156.1"/>
    <property type="molecule type" value="Genomic_DNA"/>
</dbReference>
<comment type="caution">
    <text evidence="3">The sequence shown here is derived from an EMBL/GenBank/DDBJ whole genome shotgun (WGS) entry which is preliminary data.</text>
</comment>
<evidence type="ECO:0000313" key="3">
    <source>
        <dbReference type="EMBL" id="MFC4604156.1"/>
    </source>
</evidence>
<dbReference type="GO" id="GO:0008168">
    <property type="term" value="F:methyltransferase activity"/>
    <property type="evidence" value="ECO:0007669"/>
    <property type="project" value="UniProtKB-KW"/>
</dbReference>
<dbReference type="PANTHER" id="PTHR43591">
    <property type="entry name" value="METHYLTRANSFERASE"/>
    <property type="match status" value="1"/>
</dbReference>
<protein>
    <submittedName>
        <fullName evidence="3">Class I SAM-dependent methyltransferase</fullName>
    </submittedName>
</protein>
<reference evidence="4" key="1">
    <citation type="journal article" date="2019" name="Int. J. Syst. Evol. Microbiol.">
        <title>The Global Catalogue of Microorganisms (GCM) 10K type strain sequencing project: providing services to taxonomists for standard genome sequencing and annotation.</title>
        <authorList>
            <consortium name="The Broad Institute Genomics Platform"/>
            <consortium name="The Broad Institute Genome Sequencing Center for Infectious Disease"/>
            <person name="Wu L."/>
            <person name="Ma J."/>
        </authorList>
    </citation>
    <scope>NUCLEOTIDE SEQUENCE [LARGE SCALE GENOMIC DNA]</scope>
    <source>
        <strain evidence="4">CCUG 54520</strain>
    </source>
</reference>
<gene>
    <name evidence="3" type="ORF">ACFO6S_10715</name>
</gene>
<dbReference type="Proteomes" id="UP001595914">
    <property type="component" value="Unassembled WGS sequence"/>
</dbReference>
<proteinExistence type="predicted"/>
<dbReference type="CDD" id="cd02440">
    <property type="entry name" value="AdoMet_MTases"/>
    <property type="match status" value="1"/>
</dbReference>
<evidence type="ECO:0000313" key="4">
    <source>
        <dbReference type="Proteomes" id="UP001595914"/>
    </source>
</evidence>
<organism evidence="3 4">
    <name type="scientific">Rhodococcus kronopolitis</name>
    <dbReference type="NCBI Taxonomy" id="1460226"/>
    <lineage>
        <taxon>Bacteria</taxon>
        <taxon>Bacillati</taxon>
        <taxon>Actinomycetota</taxon>
        <taxon>Actinomycetes</taxon>
        <taxon>Mycobacteriales</taxon>
        <taxon>Nocardiaceae</taxon>
        <taxon>Rhodococcus</taxon>
    </lineage>
</organism>
<keyword evidence="3" id="KW-0489">Methyltransferase</keyword>
<dbReference type="RefSeq" id="WP_378416721.1">
    <property type="nucleotide sequence ID" value="NZ_JBHSFO010000004.1"/>
</dbReference>
<dbReference type="PANTHER" id="PTHR43591:SF24">
    <property type="entry name" value="2-METHOXY-6-POLYPRENYL-1,4-BENZOQUINOL METHYLASE, MITOCHONDRIAL"/>
    <property type="match status" value="1"/>
</dbReference>
<dbReference type="Gene3D" id="3.40.50.150">
    <property type="entry name" value="Vaccinia Virus protein VP39"/>
    <property type="match status" value="1"/>
</dbReference>
<feature type="region of interest" description="Disordered" evidence="1">
    <location>
        <begin position="1"/>
        <end position="27"/>
    </location>
</feature>
<sequence>MTQHDQNDHRRSHGHGHEHGHGHGHRNDADLADLLDLDAEVHGSYLGDLTEWLGRHAPVAPRAIVDVGTGTGTGSLALARQFPTSEVIAIDRSPVMLDRVLAAARGQGVAERMRVVQADLDLGWPADVGGVDLAWAASSLHEVADPDRVLREIHDALTPGGLLVVVEMDSLPRFLPDDPGMGRPGLESRCHELLAKADWNAHPDWRPHLGRAGFEVVEQRGFAVDADPAPPRTGLYARAHFTRIRAFLDGQLAADDLAALDRLLDDEDPASLLRRGDLTVRGSRTAWAARRP</sequence>
<dbReference type="InterPro" id="IPR041698">
    <property type="entry name" value="Methyltransf_25"/>
</dbReference>
<feature type="domain" description="Methyltransferase" evidence="2">
    <location>
        <begin position="64"/>
        <end position="161"/>
    </location>
</feature>
<keyword evidence="4" id="KW-1185">Reference proteome</keyword>
<dbReference type="GO" id="GO:0032259">
    <property type="term" value="P:methylation"/>
    <property type="evidence" value="ECO:0007669"/>
    <property type="project" value="UniProtKB-KW"/>
</dbReference>